<proteinExistence type="predicted"/>
<evidence type="ECO:0008006" key="4">
    <source>
        <dbReference type="Google" id="ProtNLM"/>
    </source>
</evidence>
<keyword evidence="1" id="KW-1133">Transmembrane helix</keyword>
<evidence type="ECO:0000313" key="2">
    <source>
        <dbReference type="EMBL" id="CAB3404361.1"/>
    </source>
</evidence>
<keyword evidence="3" id="KW-1185">Reference proteome</keyword>
<comment type="caution">
    <text evidence="2">The sequence shown here is derived from an EMBL/GenBank/DDBJ whole genome shotgun (WGS) entry which is preliminary data.</text>
</comment>
<name>A0A8S1EQS5_9PELO</name>
<dbReference type="AlphaFoldDB" id="A0A8S1EQS5"/>
<dbReference type="EMBL" id="CADEPM010000004">
    <property type="protein sequence ID" value="CAB3404361.1"/>
    <property type="molecule type" value="Genomic_DNA"/>
</dbReference>
<dbReference type="Proteomes" id="UP000494206">
    <property type="component" value="Unassembled WGS sequence"/>
</dbReference>
<dbReference type="GO" id="GO:0005886">
    <property type="term" value="C:plasma membrane"/>
    <property type="evidence" value="ECO:0007669"/>
    <property type="project" value="InterPro"/>
</dbReference>
<evidence type="ECO:0000256" key="1">
    <source>
        <dbReference type="SAM" id="Phobius"/>
    </source>
</evidence>
<organism evidence="2 3">
    <name type="scientific">Caenorhabditis bovis</name>
    <dbReference type="NCBI Taxonomy" id="2654633"/>
    <lineage>
        <taxon>Eukaryota</taxon>
        <taxon>Metazoa</taxon>
        <taxon>Ecdysozoa</taxon>
        <taxon>Nematoda</taxon>
        <taxon>Chromadorea</taxon>
        <taxon>Rhabditida</taxon>
        <taxon>Rhabditina</taxon>
        <taxon>Rhabditomorpha</taxon>
        <taxon>Rhabditoidea</taxon>
        <taxon>Rhabditidae</taxon>
        <taxon>Peloderinae</taxon>
        <taxon>Caenorhabditis</taxon>
    </lineage>
</organism>
<dbReference type="PANTHER" id="PTHR13411">
    <property type="entry name" value="PLASMINOGEN RECEPTOR (KT)"/>
    <property type="match status" value="1"/>
</dbReference>
<feature type="transmembrane region" description="Helical" evidence="1">
    <location>
        <begin position="48"/>
        <end position="69"/>
    </location>
</feature>
<evidence type="ECO:0000313" key="3">
    <source>
        <dbReference type="Proteomes" id="UP000494206"/>
    </source>
</evidence>
<sequence length="135" mass="15149">MGQSQGKQADADVLRKYYDEQMEFKIMAENTRLAQSKALERAEQQDRLGWYILGAATTTIVLLAAGSIYKRKDVIIPVVPLIMAAGYQYDIAQGDNLKTVCDEAEKLFKSSDPALSVTPITLRDVDEYRKVHFTS</sequence>
<accession>A0A8S1EQS5</accession>
<dbReference type="PANTHER" id="PTHR13411:SF6">
    <property type="entry name" value="PLASMINOGEN RECEPTOR (KT)"/>
    <property type="match status" value="1"/>
</dbReference>
<keyword evidence="1" id="KW-0472">Membrane</keyword>
<dbReference type="Pfam" id="PF10166">
    <property type="entry name" value="DUF2368"/>
    <property type="match status" value="1"/>
</dbReference>
<protein>
    <recommendedName>
        <fullName evidence="4">Plasminogen receptor (KT)</fullName>
    </recommendedName>
</protein>
<dbReference type="OrthoDB" id="10256697at2759"/>
<keyword evidence="1" id="KW-0812">Transmembrane</keyword>
<gene>
    <name evidence="2" type="ORF">CBOVIS_LOCUS6709</name>
</gene>
<dbReference type="InterPro" id="IPR019319">
    <property type="entry name" value="Plg-R(KT)"/>
</dbReference>
<reference evidence="2 3" key="1">
    <citation type="submission" date="2020-04" db="EMBL/GenBank/DDBJ databases">
        <authorList>
            <person name="Laetsch R D."/>
            <person name="Stevens L."/>
            <person name="Kumar S."/>
            <person name="Blaxter L. M."/>
        </authorList>
    </citation>
    <scope>NUCLEOTIDE SEQUENCE [LARGE SCALE GENOMIC DNA]</scope>
</reference>